<evidence type="ECO:0000313" key="3">
    <source>
        <dbReference type="EMBL" id="CEO32597.1"/>
    </source>
</evidence>
<dbReference type="InterPro" id="IPR004843">
    <property type="entry name" value="Calcineurin-like_PHP"/>
</dbReference>
<reference evidence="4" key="1">
    <citation type="submission" date="2015-01" db="EMBL/GenBank/DDBJ databases">
        <authorList>
            <person name="Aslett A.Martin."/>
            <person name="De Silva Nishadi"/>
        </authorList>
    </citation>
    <scope>NUCLEOTIDE SEQUENCE [LARGE SCALE GENOMIC DNA]</scope>
    <source>
        <strain evidence="4">UMC4404</strain>
    </source>
</reference>
<organism evidence="3 4">
    <name type="scientific">Paraclostridium sordellii</name>
    <name type="common">Clostridium sordellii</name>
    <dbReference type="NCBI Taxonomy" id="1505"/>
    <lineage>
        <taxon>Bacteria</taxon>
        <taxon>Bacillati</taxon>
        <taxon>Bacillota</taxon>
        <taxon>Clostridia</taxon>
        <taxon>Peptostreptococcales</taxon>
        <taxon>Peptostreptococcaceae</taxon>
        <taxon>Paraclostridium</taxon>
    </lineage>
</organism>
<dbReference type="PANTHER" id="PTHR11575:SF6">
    <property type="entry name" value="2',3'-CYCLIC-NUCLEOTIDE 2'-PHOSPHODIESTERASE_3'-NUCLEOTIDASE"/>
    <property type="match status" value="1"/>
</dbReference>
<dbReference type="Gene3D" id="3.60.21.10">
    <property type="match status" value="1"/>
</dbReference>
<evidence type="ECO:0000259" key="2">
    <source>
        <dbReference type="Pfam" id="PF00149"/>
    </source>
</evidence>
<dbReference type="InterPro" id="IPR006179">
    <property type="entry name" value="5_nucleotidase/apyrase"/>
</dbReference>
<dbReference type="GO" id="GO:0030288">
    <property type="term" value="C:outer membrane-bounded periplasmic space"/>
    <property type="evidence" value="ECO:0007669"/>
    <property type="project" value="TreeGrafter"/>
</dbReference>
<dbReference type="Pfam" id="PF00149">
    <property type="entry name" value="Metallophos"/>
    <property type="match status" value="1"/>
</dbReference>
<dbReference type="EMBL" id="CDNY01000003">
    <property type="protein sequence ID" value="CEO32597.1"/>
    <property type="molecule type" value="Genomic_DNA"/>
</dbReference>
<evidence type="ECO:0000256" key="1">
    <source>
        <dbReference type="RuleBase" id="RU362119"/>
    </source>
</evidence>
<name>A0A9P1P9Q5_PARSO</name>
<keyword evidence="1" id="KW-0378">Hydrolase</keyword>
<accession>A0A9P1P9Q5</accession>
<gene>
    <name evidence="3" type="primary">yfkN_3</name>
    <name evidence="3" type="ORF">UMC4404_05771</name>
</gene>
<feature type="domain" description="Calcineurin-like phosphoesterase" evidence="2">
    <location>
        <begin position="30"/>
        <end position="274"/>
    </location>
</feature>
<sequence>MKLKLTIGILGVFILLLIWQYSLKDYSEINILATSDLNGFMPYQLTSHIKDEKSKNKNTILVDAGDFLDFGRPGSDMSRYCFDKFSMNQSNRNYIELPIAKEMKETGYDTVVLGNQEFLYSTKDQVDDMVSDLNKQGIDVLSANTHKKNGDNYVKPYVMKTVPTSKGTVKVGILGLTIKEIDQRYETLANGEKKIVTDELKDLKGINGSLYMNDLVEEAKYWVPVMKKDNPDIIIAVVHSGEKEKNEKETGNKIQDLAQEVNGIDAIVAGHTHKHFDQHDYTNKAGENVIVTQPGQNGEAISKINFKLEQKDNKWVIADKSSSVTKFEKDDEDINFDILNKKVTDTSLELSEKYNGRECKNFSLKDLTPFEWDKLYAFDINTSPEKIYETIGYKHRDIKKAKNGDAVQMIFMNDGKVVCHLYGYEKTLFTDFIFDKSEFKDGILTIYPDDNDKFNVTSNQSTFTLKLNHVK</sequence>
<dbReference type="PRINTS" id="PR01607">
    <property type="entry name" value="APYRASEFAMLY"/>
</dbReference>
<proteinExistence type="inferred from homology"/>
<comment type="caution">
    <text evidence="3">The sequence shown here is derived from an EMBL/GenBank/DDBJ whole genome shotgun (WGS) entry which is preliminary data.</text>
</comment>
<dbReference type="GO" id="GO:0016787">
    <property type="term" value="F:hydrolase activity"/>
    <property type="evidence" value="ECO:0007669"/>
    <property type="project" value="UniProtKB-KW"/>
</dbReference>
<dbReference type="PANTHER" id="PTHR11575">
    <property type="entry name" value="5'-NUCLEOTIDASE-RELATED"/>
    <property type="match status" value="1"/>
</dbReference>
<dbReference type="GO" id="GO:0000166">
    <property type="term" value="F:nucleotide binding"/>
    <property type="evidence" value="ECO:0007669"/>
    <property type="project" value="UniProtKB-KW"/>
</dbReference>
<dbReference type="RefSeq" id="WP_057557446.1">
    <property type="nucleotide sequence ID" value="NZ_CDNY01000003.1"/>
</dbReference>
<dbReference type="SUPFAM" id="SSF56300">
    <property type="entry name" value="Metallo-dependent phosphatases"/>
    <property type="match status" value="1"/>
</dbReference>
<protein>
    <submittedName>
        <fullName evidence="3">Membrane-associated nucleotidase</fullName>
    </submittedName>
</protein>
<evidence type="ECO:0000313" key="4">
    <source>
        <dbReference type="Proteomes" id="UP000049685"/>
    </source>
</evidence>
<dbReference type="InterPro" id="IPR029052">
    <property type="entry name" value="Metallo-depent_PP-like"/>
</dbReference>
<dbReference type="AlphaFoldDB" id="A0A9P1P9Q5"/>
<comment type="similarity">
    <text evidence="1">Belongs to the 5'-nucleotidase family.</text>
</comment>
<keyword evidence="1" id="KW-0547">Nucleotide-binding</keyword>
<dbReference type="Proteomes" id="UP000049685">
    <property type="component" value="Unassembled WGS sequence"/>
</dbReference>
<dbReference type="GO" id="GO:0009166">
    <property type="term" value="P:nucleotide catabolic process"/>
    <property type="evidence" value="ECO:0007669"/>
    <property type="project" value="InterPro"/>
</dbReference>